<dbReference type="RefSeq" id="WP_196277086.1">
    <property type="nucleotide sequence ID" value="NZ_JADQDC010000016.1"/>
</dbReference>
<organism evidence="1 2">
    <name type="scientific">Novosphingobium jiangmenense</name>
    <dbReference type="NCBI Taxonomy" id="2791981"/>
    <lineage>
        <taxon>Bacteria</taxon>
        <taxon>Pseudomonadati</taxon>
        <taxon>Pseudomonadota</taxon>
        <taxon>Alphaproteobacteria</taxon>
        <taxon>Sphingomonadales</taxon>
        <taxon>Sphingomonadaceae</taxon>
        <taxon>Novosphingobium</taxon>
    </lineage>
</organism>
<keyword evidence="2" id="KW-1185">Reference proteome</keyword>
<comment type="caution">
    <text evidence="1">The sequence shown here is derived from an EMBL/GenBank/DDBJ whole genome shotgun (WGS) entry which is preliminary data.</text>
</comment>
<evidence type="ECO:0000313" key="1">
    <source>
        <dbReference type="EMBL" id="MBF9152815.1"/>
    </source>
</evidence>
<reference evidence="1 2" key="1">
    <citation type="submission" date="2020-11" db="EMBL/GenBank/DDBJ databases">
        <title>The genome sequence of Novosphingobium sp. 1Y9A.</title>
        <authorList>
            <person name="Liu Y."/>
        </authorList>
    </citation>
    <scope>NUCLEOTIDE SEQUENCE [LARGE SCALE GENOMIC DNA]</scope>
    <source>
        <strain evidence="1 2">1Y9A</strain>
    </source>
</reference>
<sequence length="104" mass="11987">MDEIVLKSHTLCCDATLPQGPDQNHHSSRILTLHPSWKCVVLPAGREDNAMNLRCFIGRHRPKRDEVIELGFSTISTCRFCGTEIERLRPKTWVKRRKPLARLP</sequence>
<dbReference type="EMBL" id="JADQDC010000016">
    <property type="protein sequence ID" value="MBF9152815.1"/>
    <property type="molecule type" value="Genomic_DNA"/>
</dbReference>
<gene>
    <name evidence="1" type="ORF">I2488_17570</name>
</gene>
<accession>A0ABS0HKN4</accession>
<protein>
    <submittedName>
        <fullName evidence="1">Uncharacterized protein</fullName>
    </submittedName>
</protein>
<proteinExistence type="predicted"/>
<dbReference type="Proteomes" id="UP000600799">
    <property type="component" value="Unassembled WGS sequence"/>
</dbReference>
<name>A0ABS0HKN4_9SPHN</name>
<evidence type="ECO:0000313" key="2">
    <source>
        <dbReference type="Proteomes" id="UP000600799"/>
    </source>
</evidence>